<dbReference type="InterPro" id="IPR000870">
    <property type="entry name" value="Homoserine_kinase"/>
</dbReference>
<comment type="subcellular location">
    <subcellularLocation>
        <location evidence="13">Cytoplasm</location>
    </subcellularLocation>
</comment>
<comment type="function">
    <text evidence="12 13">Catalyzes the ATP-dependent phosphorylation of L-homoserine to L-homoserine phosphate.</text>
</comment>
<dbReference type="PANTHER" id="PTHR20861">
    <property type="entry name" value="HOMOSERINE/4-DIPHOSPHOCYTIDYL-2-C-METHYL-D-ERYTHRITOL KINASE"/>
    <property type="match status" value="1"/>
</dbReference>
<evidence type="ECO:0000256" key="10">
    <source>
        <dbReference type="ARBA" id="ARBA00022840"/>
    </source>
</evidence>
<comment type="catalytic activity">
    <reaction evidence="11 13">
        <text>L-homoserine + ATP = O-phospho-L-homoserine + ADP + H(+)</text>
        <dbReference type="Rhea" id="RHEA:13985"/>
        <dbReference type="ChEBI" id="CHEBI:15378"/>
        <dbReference type="ChEBI" id="CHEBI:30616"/>
        <dbReference type="ChEBI" id="CHEBI:57476"/>
        <dbReference type="ChEBI" id="CHEBI:57590"/>
        <dbReference type="ChEBI" id="CHEBI:456216"/>
        <dbReference type="EC" id="2.7.1.39"/>
    </reaction>
</comment>
<evidence type="ECO:0000256" key="9">
    <source>
        <dbReference type="ARBA" id="ARBA00022777"/>
    </source>
</evidence>
<evidence type="ECO:0000313" key="16">
    <source>
        <dbReference type="EMBL" id="TDD66045.1"/>
    </source>
</evidence>
<dbReference type="PRINTS" id="PR00958">
    <property type="entry name" value="HOMSERKINASE"/>
</dbReference>
<comment type="similarity">
    <text evidence="2 13">Belongs to the GHMP kinase family. Homoserine kinase subfamily.</text>
</comment>
<keyword evidence="9 13" id="KW-0418">Kinase</keyword>
<dbReference type="InterPro" id="IPR014721">
    <property type="entry name" value="Ribsml_uS5_D2-typ_fold_subgr"/>
</dbReference>
<comment type="pathway">
    <text evidence="1 13">Amino-acid biosynthesis; L-threonine biosynthesis; L-threonine from L-aspartate: step 4/5.</text>
</comment>
<evidence type="ECO:0000256" key="12">
    <source>
        <dbReference type="ARBA" id="ARBA00049954"/>
    </source>
</evidence>
<evidence type="ECO:0000256" key="11">
    <source>
        <dbReference type="ARBA" id="ARBA00049375"/>
    </source>
</evidence>
<evidence type="ECO:0000256" key="1">
    <source>
        <dbReference type="ARBA" id="ARBA00005015"/>
    </source>
</evidence>
<dbReference type="Gene3D" id="3.30.70.890">
    <property type="entry name" value="GHMP kinase, C-terminal domain"/>
    <property type="match status" value="1"/>
</dbReference>
<name>A0A4R5A3G5_9ACTN</name>
<evidence type="ECO:0000256" key="6">
    <source>
        <dbReference type="ARBA" id="ARBA00022679"/>
    </source>
</evidence>
<keyword evidence="8 13" id="KW-0547">Nucleotide-binding</keyword>
<evidence type="ECO:0000256" key="5">
    <source>
        <dbReference type="ARBA" id="ARBA00022605"/>
    </source>
</evidence>
<dbReference type="GO" id="GO:0005524">
    <property type="term" value="F:ATP binding"/>
    <property type="evidence" value="ECO:0007669"/>
    <property type="project" value="UniProtKB-UniRule"/>
</dbReference>
<dbReference type="GO" id="GO:0005737">
    <property type="term" value="C:cytoplasm"/>
    <property type="evidence" value="ECO:0007669"/>
    <property type="project" value="UniProtKB-SubCell"/>
</dbReference>
<dbReference type="SUPFAM" id="SSF55060">
    <property type="entry name" value="GHMP Kinase, C-terminal domain"/>
    <property type="match status" value="1"/>
</dbReference>
<dbReference type="PROSITE" id="PS00627">
    <property type="entry name" value="GHMP_KINASES_ATP"/>
    <property type="match status" value="1"/>
</dbReference>
<dbReference type="PANTHER" id="PTHR20861:SF1">
    <property type="entry name" value="HOMOSERINE KINASE"/>
    <property type="match status" value="1"/>
</dbReference>
<evidence type="ECO:0000313" key="17">
    <source>
        <dbReference type="Proteomes" id="UP000295217"/>
    </source>
</evidence>
<dbReference type="EMBL" id="SMLB01000044">
    <property type="protein sequence ID" value="TDD66045.1"/>
    <property type="molecule type" value="Genomic_DNA"/>
</dbReference>
<keyword evidence="10 13" id="KW-0067">ATP-binding</keyword>
<protein>
    <recommendedName>
        <fullName evidence="4 13">Homoserine kinase</fullName>
        <shortName evidence="13">HK</shortName>
        <shortName evidence="13">HSK</shortName>
        <ecNumber evidence="3 13">2.7.1.39</ecNumber>
    </recommendedName>
</protein>
<feature type="domain" description="GHMP kinase C-terminal" evidence="15">
    <location>
        <begin position="221"/>
        <end position="272"/>
    </location>
</feature>
<feature type="domain" description="GHMP kinase N-terminal" evidence="14">
    <location>
        <begin position="66"/>
        <end position="146"/>
    </location>
</feature>
<dbReference type="OrthoDB" id="9769912at2"/>
<dbReference type="PIRSF" id="PIRSF000676">
    <property type="entry name" value="Homoser_kin"/>
    <property type="match status" value="1"/>
</dbReference>
<dbReference type="EC" id="2.7.1.39" evidence="3 13"/>
<dbReference type="HAMAP" id="MF_00384">
    <property type="entry name" value="Homoser_kinase"/>
    <property type="match status" value="1"/>
</dbReference>
<dbReference type="InterPro" id="IPR006204">
    <property type="entry name" value="GHMP_kinase_N_dom"/>
</dbReference>
<dbReference type="InterPro" id="IPR006203">
    <property type="entry name" value="GHMP_knse_ATP-bd_CS"/>
</dbReference>
<dbReference type="GO" id="GO:0009088">
    <property type="term" value="P:threonine biosynthetic process"/>
    <property type="evidence" value="ECO:0007669"/>
    <property type="project" value="UniProtKB-UniRule"/>
</dbReference>
<sequence length="300" mass="30819">MTTATVRVRTPATSANLGPGFDALGLALSLHDEVEVTAEFGGPATPIEVTVDGEGAGSVPLDERHLVVRSLRAAFAELGEQPSALRLSCRNALPHGRGLGSSAAAIVAGVVAARALTGLTRHDDALALADRLEGHPDNVAACLLGGLTVAWRDDTGTARATRVDVHPDVAPIVCVPSFEVSTEKARGLLPDAVPHADAAANAGRAALLVHALGRRPDLLLDATADRLHQHYREPAMPETFALVTLLRAEGLAAVVSGAGPTVLVLATGDEAGGVRALAEGWDVRALQVDTRGAVVEYATA</sequence>
<reference evidence="16 17" key="1">
    <citation type="submission" date="2019-02" db="EMBL/GenBank/DDBJ databases">
        <title>Draft genome sequences of novel Actinobacteria.</title>
        <authorList>
            <person name="Sahin N."/>
            <person name="Ay H."/>
            <person name="Saygin H."/>
        </authorList>
    </citation>
    <scope>NUCLEOTIDE SEQUENCE [LARGE SCALE GENOMIC DNA]</scope>
    <source>
        <strain evidence="16 17">8K307</strain>
    </source>
</reference>
<dbReference type="Pfam" id="PF08544">
    <property type="entry name" value="GHMP_kinases_C"/>
    <property type="match status" value="1"/>
</dbReference>
<keyword evidence="13" id="KW-0963">Cytoplasm</keyword>
<evidence type="ECO:0000259" key="14">
    <source>
        <dbReference type="Pfam" id="PF00288"/>
    </source>
</evidence>
<keyword evidence="6 13" id="KW-0808">Transferase</keyword>
<dbReference type="Pfam" id="PF00288">
    <property type="entry name" value="GHMP_kinases_N"/>
    <property type="match status" value="1"/>
</dbReference>
<dbReference type="SUPFAM" id="SSF54211">
    <property type="entry name" value="Ribosomal protein S5 domain 2-like"/>
    <property type="match status" value="1"/>
</dbReference>
<evidence type="ECO:0000256" key="13">
    <source>
        <dbReference type="HAMAP-Rule" id="MF_00384"/>
    </source>
</evidence>
<keyword evidence="5 13" id="KW-0028">Amino-acid biosynthesis</keyword>
<evidence type="ECO:0000256" key="7">
    <source>
        <dbReference type="ARBA" id="ARBA00022697"/>
    </source>
</evidence>
<keyword evidence="7 13" id="KW-0791">Threonine biosynthesis</keyword>
<accession>A0A4R5A3G5</accession>
<dbReference type="UniPathway" id="UPA00050">
    <property type="reaction ID" value="UER00064"/>
</dbReference>
<dbReference type="InterPro" id="IPR020568">
    <property type="entry name" value="Ribosomal_Su5_D2-typ_SF"/>
</dbReference>
<keyword evidence="17" id="KW-1185">Reference proteome</keyword>
<dbReference type="Proteomes" id="UP000295217">
    <property type="component" value="Unassembled WGS sequence"/>
</dbReference>
<evidence type="ECO:0000256" key="3">
    <source>
        <dbReference type="ARBA" id="ARBA00012078"/>
    </source>
</evidence>
<dbReference type="InterPro" id="IPR036554">
    <property type="entry name" value="GHMP_kinase_C_sf"/>
</dbReference>
<evidence type="ECO:0000256" key="2">
    <source>
        <dbReference type="ARBA" id="ARBA00007370"/>
    </source>
</evidence>
<dbReference type="GO" id="GO:0004413">
    <property type="term" value="F:homoserine kinase activity"/>
    <property type="evidence" value="ECO:0007669"/>
    <property type="project" value="UniProtKB-UniRule"/>
</dbReference>
<comment type="caution">
    <text evidence="16">The sequence shown here is derived from an EMBL/GenBank/DDBJ whole genome shotgun (WGS) entry which is preliminary data.</text>
</comment>
<proteinExistence type="inferred from homology"/>
<evidence type="ECO:0000256" key="8">
    <source>
        <dbReference type="ARBA" id="ARBA00022741"/>
    </source>
</evidence>
<dbReference type="Gene3D" id="3.30.230.10">
    <property type="match status" value="1"/>
</dbReference>
<evidence type="ECO:0000256" key="4">
    <source>
        <dbReference type="ARBA" id="ARBA00017858"/>
    </source>
</evidence>
<gene>
    <name evidence="13" type="primary">thrB</name>
    <name evidence="16" type="ORF">E1262_23460</name>
</gene>
<dbReference type="RefSeq" id="WP_132106173.1">
    <property type="nucleotide sequence ID" value="NZ_SMLB01000044.1"/>
</dbReference>
<evidence type="ECO:0000259" key="15">
    <source>
        <dbReference type="Pfam" id="PF08544"/>
    </source>
</evidence>
<organism evidence="16 17">
    <name type="scientific">Jiangella aurantiaca</name>
    <dbReference type="NCBI Taxonomy" id="2530373"/>
    <lineage>
        <taxon>Bacteria</taxon>
        <taxon>Bacillati</taxon>
        <taxon>Actinomycetota</taxon>
        <taxon>Actinomycetes</taxon>
        <taxon>Jiangellales</taxon>
        <taxon>Jiangellaceae</taxon>
        <taxon>Jiangella</taxon>
    </lineage>
</organism>
<dbReference type="NCBIfam" id="TIGR00191">
    <property type="entry name" value="thrB"/>
    <property type="match status" value="1"/>
</dbReference>
<feature type="binding site" evidence="13">
    <location>
        <begin position="94"/>
        <end position="104"/>
    </location>
    <ligand>
        <name>ATP</name>
        <dbReference type="ChEBI" id="CHEBI:30616"/>
    </ligand>
</feature>
<dbReference type="InterPro" id="IPR013750">
    <property type="entry name" value="GHMP_kinase_C_dom"/>
</dbReference>
<dbReference type="AlphaFoldDB" id="A0A4R5A3G5"/>